<dbReference type="RefSeq" id="WP_394846547.1">
    <property type="nucleotide sequence ID" value="NZ_CP089982.1"/>
</dbReference>
<dbReference type="SUPFAM" id="SSF51735">
    <property type="entry name" value="NAD(P)-binding Rossmann-fold domains"/>
    <property type="match status" value="1"/>
</dbReference>
<dbReference type="PRINTS" id="PR00081">
    <property type="entry name" value="GDHRDH"/>
</dbReference>
<dbReference type="CDD" id="cd05233">
    <property type="entry name" value="SDR_c"/>
    <property type="match status" value="1"/>
</dbReference>
<organism evidence="5 6">
    <name type="scientific">Pendulispora brunnea</name>
    <dbReference type="NCBI Taxonomy" id="2905690"/>
    <lineage>
        <taxon>Bacteria</taxon>
        <taxon>Pseudomonadati</taxon>
        <taxon>Myxococcota</taxon>
        <taxon>Myxococcia</taxon>
        <taxon>Myxococcales</taxon>
        <taxon>Sorangiineae</taxon>
        <taxon>Pendulisporaceae</taxon>
        <taxon>Pendulispora</taxon>
    </lineage>
</organism>
<accession>A0ABZ2KBD0</accession>
<sequence length="337" mass="36608">MGWIARTSATVTWTALMAARWLRGPREDFHGKVVVITGGSRGLGLELARCFASEGARVAVCGRDERSVQRAADELREGGHEAMGVPCDVRRRDDVKALIETVVQRWGGIDVLVNNAGIIQTGPAMCMTLEDFREAMDTHFWGALYTIVAALPAMRARGGGRVVNISSIGGLVAVPHLLPYVASKFALAGFSAGLRTELAQENIRVTTVFPGLMRTGSPRNASFKGDHRAEYAWFSISDSLPGITIGSERAARQIMEACRRGDPELVLTWVAKCLAKVHGLFPSATSDVLRLVNRILPSAGGIRARAMRGSESESMWSPSWLTALSQRAEIRNHQVDK</sequence>
<dbReference type="InterPro" id="IPR057326">
    <property type="entry name" value="KR_dom"/>
</dbReference>
<protein>
    <submittedName>
        <fullName evidence="5">SDR family oxidoreductase</fullName>
    </submittedName>
</protein>
<dbReference type="SMART" id="SM00822">
    <property type="entry name" value="PKS_KR"/>
    <property type="match status" value="1"/>
</dbReference>
<evidence type="ECO:0000313" key="6">
    <source>
        <dbReference type="Proteomes" id="UP001379533"/>
    </source>
</evidence>
<dbReference type="InterPro" id="IPR002347">
    <property type="entry name" value="SDR_fam"/>
</dbReference>
<dbReference type="InterPro" id="IPR020904">
    <property type="entry name" value="Sc_DH/Rdtase_CS"/>
</dbReference>
<dbReference type="Gene3D" id="3.40.50.720">
    <property type="entry name" value="NAD(P)-binding Rossmann-like Domain"/>
    <property type="match status" value="1"/>
</dbReference>
<feature type="domain" description="Ketoreductase" evidence="4">
    <location>
        <begin position="32"/>
        <end position="216"/>
    </location>
</feature>
<dbReference type="InterPro" id="IPR036291">
    <property type="entry name" value="NAD(P)-bd_dom_sf"/>
</dbReference>
<proteinExistence type="inferred from homology"/>
<dbReference type="PANTHER" id="PTHR44196">
    <property type="entry name" value="DEHYDROGENASE/REDUCTASE SDR FAMILY MEMBER 7B"/>
    <property type="match status" value="1"/>
</dbReference>
<evidence type="ECO:0000256" key="2">
    <source>
        <dbReference type="ARBA" id="ARBA00023002"/>
    </source>
</evidence>
<evidence type="ECO:0000259" key="4">
    <source>
        <dbReference type="SMART" id="SM00822"/>
    </source>
</evidence>
<evidence type="ECO:0000313" key="5">
    <source>
        <dbReference type="EMBL" id="WXA95936.1"/>
    </source>
</evidence>
<evidence type="ECO:0000256" key="1">
    <source>
        <dbReference type="ARBA" id="ARBA00006484"/>
    </source>
</evidence>
<reference evidence="5 6" key="1">
    <citation type="submission" date="2021-12" db="EMBL/GenBank/DDBJ databases">
        <title>Discovery of the Pendulisporaceae a myxobacterial family with distinct sporulation behavior and unique specialized metabolism.</title>
        <authorList>
            <person name="Garcia R."/>
            <person name="Popoff A."/>
            <person name="Bader C.D."/>
            <person name="Loehr J."/>
            <person name="Walesch S."/>
            <person name="Walt C."/>
            <person name="Boldt J."/>
            <person name="Bunk B."/>
            <person name="Haeckl F.J.F.P.J."/>
            <person name="Gunesch A.P."/>
            <person name="Birkelbach J."/>
            <person name="Nuebel U."/>
            <person name="Pietschmann T."/>
            <person name="Bach T."/>
            <person name="Mueller R."/>
        </authorList>
    </citation>
    <scope>NUCLEOTIDE SEQUENCE [LARGE SCALE GENOMIC DNA]</scope>
    <source>
        <strain evidence="5 6">MSr12523</strain>
    </source>
</reference>
<dbReference type="PRINTS" id="PR00080">
    <property type="entry name" value="SDRFAMILY"/>
</dbReference>
<name>A0ABZ2KBD0_9BACT</name>
<dbReference type="Pfam" id="PF00106">
    <property type="entry name" value="adh_short"/>
    <property type="match status" value="1"/>
</dbReference>
<keyword evidence="2" id="KW-0560">Oxidoreductase</keyword>
<dbReference type="PROSITE" id="PS00061">
    <property type="entry name" value="ADH_SHORT"/>
    <property type="match status" value="1"/>
</dbReference>
<comment type="similarity">
    <text evidence="1 3">Belongs to the short-chain dehydrogenases/reductases (SDR) family.</text>
</comment>
<dbReference type="EMBL" id="CP089982">
    <property type="protein sequence ID" value="WXA95936.1"/>
    <property type="molecule type" value="Genomic_DNA"/>
</dbReference>
<evidence type="ECO:0000256" key="3">
    <source>
        <dbReference type="RuleBase" id="RU000363"/>
    </source>
</evidence>
<dbReference type="PANTHER" id="PTHR44196:SF1">
    <property type="entry name" value="DEHYDROGENASE_REDUCTASE SDR FAMILY MEMBER 7B"/>
    <property type="match status" value="1"/>
</dbReference>
<gene>
    <name evidence="5" type="ORF">LZC95_03675</name>
</gene>
<dbReference type="Proteomes" id="UP001379533">
    <property type="component" value="Chromosome"/>
</dbReference>
<keyword evidence="6" id="KW-1185">Reference proteome</keyword>